<reference evidence="3" key="2">
    <citation type="submission" date="2023-06" db="EMBL/GenBank/DDBJ databases">
        <authorList>
            <person name="Swenson N.G."/>
            <person name="Wegrzyn J.L."/>
            <person name="Mcevoy S.L."/>
        </authorList>
    </citation>
    <scope>NUCLEOTIDE SEQUENCE</scope>
    <source>
        <strain evidence="3">NS2018</strain>
        <tissue evidence="3">Leaf</tissue>
    </source>
</reference>
<sequence length="259" mass="28140">MMIIWIFVTVLSSSISSPFELSPSDSSFSSSLLLKEKQRETNQWVRVSSWDVVTVLKEIAAEKGGFIGVLRETRAVAWSVSAWRHRRHRHQHRHLVAIPPAAVVDFAFVEHHALFVTTCSLASSTSCNVNSNINISLSSSSSSSSSQRQQHADVVSGRLLISTQPYIADLGSISRDSETVVLDMSTLVWSETTVVNNHQPNSSATSSTTQFKNKQTNKGGATTNKHGGGMTRLGGGATTCNDDSDDGDVEAKTMTTRSR</sequence>
<feature type="region of interest" description="Disordered" evidence="1">
    <location>
        <begin position="197"/>
        <end position="259"/>
    </location>
</feature>
<gene>
    <name evidence="3" type="ORF">LWI29_028846</name>
</gene>
<dbReference type="AlphaFoldDB" id="A0AA39V9I9"/>
<dbReference type="Proteomes" id="UP001168877">
    <property type="component" value="Unassembled WGS sequence"/>
</dbReference>
<keyword evidence="4" id="KW-1185">Reference proteome</keyword>
<name>A0AA39V9I9_ACESA</name>
<feature type="signal peptide" evidence="2">
    <location>
        <begin position="1"/>
        <end position="16"/>
    </location>
</feature>
<evidence type="ECO:0000313" key="4">
    <source>
        <dbReference type="Proteomes" id="UP001168877"/>
    </source>
</evidence>
<feature type="compositionally biased region" description="Gly residues" evidence="1">
    <location>
        <begin position="226"/>
        <end position="237"/>
    </location>
</feature>
<feature type="compositionally biased region" description="Polar residues" evidence="1">
    <location>
        <begin position="197"/>
        <end position="225"/>
    </location>
</feature>
<evidence type="ECO:0000256" key="1">
    <source>
        <dbReference type="SAM" id="MobiDB-lite"/>
    </source>
</evidence>
<accession>A0AA39V9I9</accession>
<evidence type="ECO:0000313" key="3">
    <source>
        <dbReference type="EMBL" id="KAK0579624.1"/>
    </source>
</evidence>
<proteinExistence type="predicted"/>
<evidence type="ECO:0000256" key="2">
    <source>
        <dbReference type="SAM" id="SignalP"/>
    </source>
</evidence>
<dbReference type="EMBL" id="JAUESC010000385">
    <property type="protein sequence ID" value="KAK0579624.1"/>
    <property type="molecule type" value="Genomic_DNA"/>
</dbReference>
<keyword evidence="2" id="KW-0732">Signal</keyword>
<protein>
    <submittedName>
        <fullName evidence="3">Uncharacterized protein</fullName>
    </submittedName>
</protein>
<feature type="chain" id="PRO_5041273705" evidence="2">
    <location>
        <begin position="17"/>
        <end position="259"/>
    </location>
</feature>
<reference evidence="3" key="1">
    <citation type="journal article" date="2022" name="Plant J.">
        <title>Strategies of tolerance reflected in two North American maple genomes.</title>
        <authorList>
            <person name="McEvoy S.L."/>
            <person name="Sezen U.U."/>
            <person name="Trouern-Trend A."/>
            <person name="McMahon S.M."/>
            <person name="Schaberg P.G."/>
            <person name="Yang J."/>
            <person name="Wegrzyn J.L."/>
            <person name="Swenson N.G."/>
        </authorList>
    </citation>
    <scope>NUCLEOTIDE SEQUENCE</scope>
    <source>
        <strain evidence="3">NS2018</strain>
    </source>
</reference>
<comment type="caution">
    <text evidence="3">The sequence shown here is derived from an EMBL/GenBank/DDBJ whole genome shotgun (WGS) entry which is preliminary data.</text>
</comment>
<organism evidence="3 4">
    <name type="scientific">Acer saccharum</name>
    <name type="common">Sugar maple</name>
    <dbReference type="NCBI Taxonomy" id="4024"/>
    <lineage>
        <taxon>Eukaryota</taxon>
        <taxon>Viridiplantae</taxon>
        <taxon>Streptophyta</taxon>
        <taxon>Embryophyta</taxon>
        <taxon>Tracheophyta</taxon>
        <taxon>Spermatophyta</taxon>
        <taxon>Magnoliopsida</taxon>
        <taxon>eudicotyledons</taxon>
        <taxon>Gunneridae</taxon>
        <taxon>Pentapetalae</taxon>
        <taxon>rosids</taxon>
        <taxon>malvids</taxon>
        <taxon>Sapindales</taxon>
        <taxon>Sapindaceae</taxon>
        <taxon>Hippocastanoideae</taxon>
        <taxon>Acereae</taxon>
        <taxon>Acer</taxon>
    </lineage>
</organism>